<dbReference type="SMART" id="SM00184">
    <property type="entry name" value="RING"/>
    <property type="match status" value="2"/>
</dbReference>
<proteinExistence type="predicted"/>
<keyword evidence="2 4" id="KW-0863">Zinc-finger</keyword>
<dbReference type="PROSITE" id="PS50089">
    <property type="entry name" value="ZF_RING_2"/>
    <property type="match status" value="1"/>
</dbReference>
<organism evidence="7 8">
    <name type="scientific">Lingula anatina</name>
    <name type="common">Brachiopod</name>
    <name type="synonym">Lingula unguis</name>
    <dbReference type="NCBI Taxonomy" id="7574"/>
    <lineage>
        <taxon>Eukaryota</taxon>
        <taxon>Metazoa</taxon>
        <taxon>Spiralia</taxon>
        <taxon>Lophotrochozoa</taxon>
        <taxon>Brachiopoda</taxon>
        <taxon>Linguliformea</taxon>
        <taxon>Lingulata</taxon>
        <taxon>Lingulida</taxon>
        <taxon>Linguloidea</taxon>
        <taxon>Lingulidae</taxon>
        <taxon>Lingula</taxon>
    </lineage>
</organism>
<dbReference type="SUPFAM" id="SSF57850">
    <property type="entry name" value="RING/U-box"/>
    <property type="match status" value="1"/>
</dbReference>
<name>A0A1S3HL02_LINAN</name>
<feature type="domain" description="RING-type" evidence="5">
    <location>
        <begin position="14"/>
        <end position="58"/>
    </location>
</feature>
<dbReference type="AlphaFoldDB" id="A0A1S3HL02"/>
<protein>
    <submittedName>
        <fullName evidence="8">E3 ubiquitin-protein ligase TRIM56-like</fullName>
    </submittedName>
</protein>
<dbReference type="PANTHER" id="PTHR25462">
    <property type="entry name" value="BONUS, ISOFORM C-RELATED"/>
    <property type="match status" value="1"/>
</dbReference>
<gene>
    <name evidence="8" type="primary">LOC106156141</name>
</gene>
<dbReference type="Gene3D" id="3.30.160.60">
    <property type="entry name" value="Classic Zinc Finger"/>
    <property type="match status" value="1"/>
</dbReference>
<dbReference type="InterPro" id="IPR013083">
    <property type="entry name" value="Znf_RING/FYVE/PHD"/>
</dbReference>
<dbReference type="InterPro" id="IPR001841">
    <property type="entry name" value="Znf_RING"/>
</dbReference>
<dbReference type="OrthoDB" id="9992988at2759"/>
<dbReference type="Pfam" id="PF13445">
    <property type="entry name" value="zf-RING_UBOX"/>
    <property type="match status" value="1"/>
</dbReference>
<dbReference type="RefSeq" id="XP_013386702.1">
    <property type="nucleotide sequence ID" value="XM_013531248.1"/>
</dbReference>
<keyword evidence="7" id="KW-1185">Reference proteome</keyword>
<evidence type="ECO:0000256" key="4">
    <source>
        <dbReference type="PROSITE-ProRule" id="PRU00024"/>
    </source>
</evidence>
<dbReference type="GeneID" id="106156141"/>
<dbReference type="InterPro" id="IPR017907">
    <property type="entry name" value="Znf_RING_CS"/>
</dbReference>
<feature type="domain" description="B box-type" evidence="6">
    <location>
        <begin position="158"/>
        <end position="195"/>
    </location>
</feature>
<dbReference type="Pfam" id="PF00643">
    <property type="entry name" value="zf-B_box"/>
    <property type="match status" value="1"/>
</dbReference>
<evidence type="ECO:0000256" key="2">
    <source>
        <dbReference type="ARBA" id="ARBA00022771"/>
    </source>
</evidence>
<dbReference type="InterPro" id="IPR000315">
    <property type="entry name" value="Znf_B-box"/>
</dbReference>
<dbReference type="InParanoid" id="A0A1S3HL02"/>
<keyword evidence="1" id="KW-0479">Metal-binding</keyword>
<dbReference type="GO" id="GO:0008270">
    <property type="term" value="F:zinc ion binding"/>
    <property type="evidence" value="ECO:0007669"/>
    <property type="project" value="UniProtKB-KW"/>
</dbReference>
<feature type="domain" description="B box-type" evidence="6">
    <location>
        <begin position="94"/>
        <end position="143"/>
    </location>
</feature>
<evidence type="ECO:0000313" key="8">
    <source>
        <dbReference type="RefSeq" id="XP_013386702.1"/>
    </source>
</evidence>
<dbReference type="PROSITE" id="PS50119">
    <property type="entry name" value="ZF_BBOX"/>
    <property type="match status" value="2"/>
</dbReference>
<evidence type="ECO:0000256" key="1">
    <source>
        <dbReference type="ARBA" id="ARBA00022723"/>
    </source>
</evidence>
<evidence type="ECO:0000313" key="7">
    <source>
        <dbReference type="Proteomes" id="UP000085678"/>
    </source>
</evidence>
<dbReference type="Proteomes" id="UP000085678">
    <property type="component" value="Unplaced"/>
</dbReference>
<evidence type="ECO:0000259" key="5">
    <source>
        <dbReference type="PROSITE" id="PS50089"/>
    </source>
</evidence>
<dbReference type="Gene3D" id="4.10.830.40">
    <property type="match status" value="1"/>
</dbReference>
<dbReference type="PANTHER" id="PTHR25462:SF296">
    <property type="entry name" value="MEIOTIC P26, ISOFORM F"/>
    <property type="match status" value="1"/>
</dbReference>
<evidence type="ECO:0000256" key="3">
    <source>
        <dbReference type="ARBA" id="ARBA00022833"/>
    </source>
</evidence>
<sequence>MSLSKILTEDFLTCSICHEKFKDPKVLSCAHTFCQHCLQDHLDRNCQGQPRFPCPICRRHCVLPGGGVSGLQTNHLLLSISHTHGQVEQAKAAKKCKICCMKNVSNPPTATKRCLDCEESMCGDCSSDHVLHNFSRDHKLFPVDQFDSDEYVTELRARQKFLCDHNNKDPVEIYCPVCKQFICVGCMVLEHQWLP</sequence>
<dbReference type="PROSITE" id="PS00518">
    <property type="entry name" value="ZF_RING_1"/>
    <property type="match status" value="1"/>
</dbReference>
<accession>A0A1S3HL02</accession>
<dbReference type="Gene3D" id="3.30.40.10">
    <property type="entry name" value="Zinc/RING finger domain, C3HC4 (zinc finger)"/>
    <property type="match status" value="1"/>
</dbReference>
<dbReference type="GO" id="GO:0061630">
    <property type="term" value="F:ubiquitin protein ligase activity"/>
    <property type="evidence" value="ECO:0007669"/>
    <property type="project" value="TreeGrafter"/>
</dbReference>
<dbReference type="InterPro" id="IPR047153">
    <property type="entry name" value="TRIM45/56/19-like"/>
</dbReference>
<dbReference type="SUPFAM" id="SSF57845">
    <property type="entry name" value="B-box zinc-binding domain"/>
    <property type="match status" value="1"/>
</dbReference>
<dbReference type="KEGG" id="lak:106156141"/>
<reference evidence="8" key="1">
    <citation type="submission" date="2025-08" db="UniProtKB">
        <authorList>
            <consortium name="RefSeq"/>
        </authorList>
    </citation>
    <scope>IDENTIFICATION</scope>
    <source>
        <tissue evidence="8">Gonads</tissue>
    </source>
</reference>
<dbReference type="InterPro" id="IPR027370">
    <property type="entry name" value="Znf-RING_euk"/>
</dbReference>
<evidence type="ECO:0000259" key="6">
    <source>
        <dbReference type="PROSITE" id="PS50119"/>
    </source>
</evidence>
<keyword evidence="3" id="KW-0862">Zinc</keyword>